<sequence>MSSGISRLKKHIAQIKGSASSCPNASKEDIAKCKAAVEEESKNKKEKLQEANDIREEVTIIKEEDGDEEVEIVGTRKRPHTLGPMDKYVLDINPRKKMMGQQTISATLLKAISEKVDSFLARWVYEAGIPFHAIDNNSFAQFCEAVGHFGVGY</sequence>
<proteinExistence type="predicted"/>
<accession>A0ACC0M2M4</accession>
<evidence type="ECO:0000313" key="2">
    <source>
        <dbReference type="Proteomes" id="UP001062846"/>
    </source>
</evidence>
<name>A0ACC0M2M4_RHOML</name>
<reference evidence="1" key="1">
    <citation type="submission" date="2022-02" db="EMBL/GenBank/DDBJ databases">
        <title>Plant Genome Project.</title>
        <authorList>
            <person name="Zhang R.-G."/>
        </authorList>
    </citation>
    <scope>NUCLEOTIDE SEQUENCE</scope>
    <source>
        <strain evidence="1">AT1</strain>
    </source>
</reference>
<dbReference type="EMBL" id="CM046397">
    <property type="protein sequence ID" value="KAI8535293.1"/>
    <property type="molecule type" value="Genomic_DNA"/>
</dbReference>
<evidence type="ECO:0000313" key="1">
    <source>
        <dbReference type="EMBL" id="KAI8535293.1"/>
    </source>
</evidence>
<gene>
    <name evidence="1" type="ORF">RHMOL_Rhmol10G0162600</name>
</gene>
<dbReference type="Proteomes" id="UP001062846">
    <property type="component" value="Chromosome 10"/>
</dbReference>
<keyword evidence="2" id="KW-1185">Reference proteome</keyword>
<protein>
    <submittedName>
        <fullName evidence="1">Uncharacterized protein</fullName>
    </submittedName>
</protein>
<comment type="caution">
    <text evidence="1">The sequence shown here is derived from an EMBL/GenBank/DDBJ whole genome shotgun (WGS) entry which is preliminary data.</text>
</comment>
<organism evidence="1 2">
    <name type="scientific">Rhododendron molle</name>
    <name type="common">Chinese azalea</name>
    <name type="synonym">Azalea mollis</name>
    <dbReference type="NCBI Taxonomy" id="49168"/>
    <lineage>
        <taxon>Eukaryota</taxon>
        <taxon>Viridiplantae</taxon>
        <taxon>Streptophyta</taxon>
        <taxon>Embryophyta</taxon>
        <taxon>Tracheophyta</taxon>
        <taxon>Spermatophyta</taxon>
        <taxon>Magnoliopsida</taxon>
        <taxon>eudicotyledons</taxon>
        <taxon>Gunneridae</taxon>
        <taxon>Pentapetalae</taxon>
        <taxon>asterids</taxon>
        <taxon>Ericales</taxon>
        <taxon>Ericaceae</taxon>
        <taxon>Ericoideae</taxon>
        <taxon>Rhodoreae</taxon>
        <taxon>Rhododendron</taxon>
    </lineage>
</organism>